<sequence length="153" mass="17725">MLSHRWGWEEKEKEPLLQDIQGKIVYKLNSPGGIVKLRKFCEIARDAGYHWAWNDTCCIDKSSNVELQQSLNSMFIWYQHSVLTIVYLSDVLPSSKSGALERIIIFYQKDWTPYLNNRCRNHKKSTAIMKELEVVTGIDRQALINFSPGMSDA</sequence>
<name>A0AAD4EEA2_9AGAM</name>
<proteinExistence type="predicted"/>
<evidence type="ECO:0000313" key="2">
    <source>
        <dbReference type="EMBL" id="KAG1904471.1"/>
    </source>
</evidence>
<gene>
    <name evidence="2" type="ORF">F5891DRAFT_977308</name>
</gene>
<organism evidence="2 3">
    <name type="scientific">Suillus fuscotomentosus</name>
    <dbReference type="NCBI Taxonomy" id="1912939"/>
    <lineage>
        <taxon>Eukaryota</taxon>
        <taxon>Fungi</taxon>
        <taxon>Dikarya</taxon>
        <taxon>Basidiomycota</taxon>
        <taxon>Agaricomycotina</taxon>
        <taxon>Agaricomycetes</taxon>
        <taxon>Agaricomycetidae</taxon>
        <taxon>Boletales</taxon>
        <taxon>Suillineae</taxon>
        <taxon>Suillaceae</taxon>
        <taxon>Suillus</taxon>
    </lineage>
</organism>
<dbReference type="InterPro" id="IPR010730">
    <property type="entry name" value="HET"/>
</dbReference>
<dbReference type="PANTHER" id="PTHR10622">
    <property type="entry name" value="HET DOMAIN-CONTAINING PROTEIN"/>
    <property type="match status" value="1"/>
</dbReference>
<dbReference type="PANTHER" id="PTHR10622:SF10">
    <property type="entry name" value="HET DOMAIN-CONTAINING PROTEIN"/>
    <property type="match status" value="1"/>
</dbReference>
<dbReference type="GeneID" id="64670988"/>
<evidence type="ECO:0000259" key="1">
    <source>
        <dbReference type="Pfam" id="PF06985"/>
    </source>
</evidence>
<feature type="domain" description="Heterokaryon incompatibility" evidence="1">
    <location>
        <begin position="2"/>
        <end position="113"/>
    </location>
</feature>
<dbReference type="AlphaFoldDB" id="A0AAD4EEA2"/>
<reference evidence="2" key="1">
    <citation type="journal article" date="2020" name="New Phytol.">
        <title>Comparative genomics reveals dynamic genome evolution in host specialist ectomycorrhizal fungi.</title>
        <authorList>
            <person name="Lofgren L.A."/>
            <person name="Nguyen N.H."/>
            <person name="Vilgalys R."/>
            <person name="Ruytinx J."/>
            <person name="Liao H.L."/>
            <person name="Branco S."/>
            <person name="Kuo A."/>
            <person name="LaButti K."/>
            <person name="Lipzen A."/>
            <person name="Andreopoulos W."/>
            <person name="Pangilinan J."/>
            <person name="Riley R."/>
            <person name="Hundley H."/>
            <person name="Na H."/>
            <person name="Barry K."/>
            <person name="Grigoriev I.V."/>
            <person name="Stajich J.E."/>
            <person name="Kennedy P.G."/>
        </authorList>
    </citation>
    <scope>NUCLEOTIDE SEQUENCE</scope>
    <source>
        <strain evidence="2">FC203</strain>
    </source>
</reference>
<dbReference type="RefSeq" id="XP_041230046.1">
    <property type="nucleotide sequence ID" value="XM_041376690.1"/>
</dbReference>
<dbReference type="Proteomes" id="UP001195769">
    <property type="component" value="Unassembled WGS sequence"/>
</dbReference>
<accession>A0AAD4EEA2</accession>
<evidence type="ECO:0000313" key="3">
    <source>
        <dbReference type="Proteomes" id="UP001195769"/>
    </source>
</evidence>
<protein>
    <recommendedName>
        <fullName evidence="1">Heterokaryon incompatibility domain-containing protein</fullName>
    </recommendedName>
</protein>
<dbReference type="Pfam" id="PF06985">
    <property type="entry name" value="HET"/>
    <property type="match status" value="1"/>
</dbReference>
<comment type="caution">
    <text evidence="2">The sequence shown here is derived from an EMBL/GenBank/DDBJ whole genome shotgun (WGS) entry which is preliminary data.</text>
</comment>
<keyword evidence="3" id="KW-1185">Reference proteome</keyword>
<dbReference type="EMBL" id="JABBWK010000010">
    <property type="protein sequence ID" value="KAG1904471.1"/>
    <property type="molecule type" value="Genomic_DNA"/>
</dbReference>